<dbReference type="PANTHER" id="PTHR33602">
    <property type="entry name" value="REGULATORY PROTEIN RECX FAMILY PROTEIN"/>
    <property type="match status" value="1"/>
</dbReference>
<comment type="subcellular location">
    <subcellularLocation>
        <location evidence="1 5">Cytoplasm</location>
    </subcellularLocation>
</comment>
<comment type="function">
    <text evidence="5">Modulates RecA activity.</text>
</comment>
<evidence type="ECO:0000256" key="4">
    <source>
        <dbReference type="ARBA" id="ARBA00022490"/>
    </source>
</evidence>
<dbReference type="PANTHER" id="PTHR33602:SF1">
    <property type="entry name" value="REGULATORY PROTEIN RECX FAMILY PROTEIN"/>
    <property type="match status" value="1"/>
</dbReference>
<dbReference type="InterPro" id="IPR053926">
    <property type="entry name" value="RecX_HTH_1st"/>
</dbReference>
<dbReference type="InterPro" id="IPR003783">
    <property type="entry name" value="Regulatory_RecX"/>
</dbReference>
<accession>A0A7W3IYH0</accession>
<dbReference type="InterPro" id="IPR053925">
    <property type="entry name" value="RecX_HTH_3rd"/>
</dbReference>
<dbReference type="HAMAP" id="MF_01114">
    <property type="entry name" value="RecX"/>
    <property type="match status" value="1"/>
</dbReference>
<feature type="compositionally biased region" description="Pro residues" evidence="6">
    <location>
        <begin position="20"/>
        <end position="29"/>
    </location>
</feature>
<evidence type="ECO:0000313" key="11">
    <source>
        <dbReference type="Proteomes" id="UP000580910"/>
    </source>
</evidence>
<reference evidence="10 11" key="1">
    <citation type="submission" date="2020-07" db="EMBL/GenBank/DDBJ databases">
        <title>Sequencing the genomes of 1000 actinobacteria strains.</title>
        <authorList>
            <person name="Klenk H.-P."/>
        </authorList>
    </citation>
    <scope>NUCLEOTIDE SEQUENCE [LARGE SCALE GENOMIC DNA]</scope>
    <source>
        <strain evidence="10 11">DSM 21349</strain>
    </source>
</reference>
<dbReference type="EMBL" id="JACGXA010000001">
    <property type="protein sequence ID" value="MBA8802988.1"/>
    <property type="molecule type" value="Genomic_DNA"/>
</dbReference>
<protein>
    <recommendedName>
        <fullName evidence="3 5">Regulatory protein RecX</fullName>
    </recommendedName>
</protein>
<evidence type="ECO:0000256" key="5">
    <source>
        <dbReference type="HAMAP-Rule" id="MF_01114"/>
    </source>
</evidence>
<feature type="domain" description="RecX second three-helical" evidence="7">
    <location>
        <begin position="90"/>
        <end position="131"/>
    </location>
</feature>
<organism evidence="10 11">
    <name type="scientific">Nocardioides ginsengisegetis</name>
    <dbReference type="NCBI Taxonomy" id="661491"/>
    <lineage>
        <taxon>Bacteria</taxon>
        <taxon>Bacillati</taxon>
        <taxon>Actinomycetota</taxon>
        <taxon>Actinomycetes</taxon>
        <taxon>Propionibacteriales</taxon>
        <taxon>Nocardioidaceae</taxon>
        <taxon>Nocardioides</taxon>
    </lineage>
</organism>
<evidence type="ECO:0000313" key="10">
    <source>
        <dbReference type="EMBL" id="MBA8802988.1"/>
    </source>
</evidence>
<dbReference type="GO" id="GO:0006282">
    <property type="term" value="P:regulation of DNA repair"/>
    <property type="evidence" value="ECO:0007669"/>
    <property type="project" value="UniProtKB-UniRule"/>
</dbReference>
<dbReference type="Gene3D" id="1.10.10.10">
    <property type="entry name" value="Winged helix-like DNA-binding domain superfamily/Winged helix DNA-binding domain"/>
    <property type="match status" value="2"/>
</dbReference>
<evidence type="ECO:0000256" key="2">
    <source>
        <dbReference type="ARBA" id="ARBA00009695"/>
    </source>
</evidence>
<proteinExistence type="inferred from homology"/>
<evidence type="ECO:0000256" key="1">
    <source>
        <dbReference type="ARBA" id="ARBA00004496"/>
    </source>
</evidence>
<comment type="similarity">
    <text evidence="2 5">Belongs to the RecX family.</text>
</comment>
<feature type="domain" description="RecX third three-helical" evidence="8">
    <location>
        <begin position="138"/>
        <end position="183"/>
    </location>
</feature>
<dbReference type="RefSeq" id="WP_182537746.1">
    <property type="nucleotide sequence ID" value="NZ_JACGXA010000001.1"/>
</dbReference>
<dbReference type="GO" id="GO:0005737">
    <property type="term" value="C:cytoplasm"/>
    <property type="evidence" value="ECO:0007669"/>
    <property type="project" value="UniProtKB-SubCell"/>
</dbReference>
<dbReference type="Pfam" id="PF21981">
    <property type="entry name" value="RecX_HTH3"/>
    <property type="match status" value="1"/>
</dbReference>
<keyword evidence="11" id="KW-1185">Reference proteome</keyword>
<dbReference type="InterPro" id="IPR036388">
    <property type="entry name" value="WH-like_DNA-bd_sf"/>
</dbReference>
<keyword evidence="4 5" id="KW-0963">Cytoplasm</keyword>
<evidence type="ECO:0000256" key="6">
    <source>
        <dbReference type="SAM" id="MobiDB-lite"/>
    </source>
</evidence>
<evidence type="ECO:0000259" key="9">
    <source>
        <dbReference type="Pfam" id="PF21982"/>
    </source>
</evidence>
<dbReference type="Proteomes" id="UP000580910">
    <property type="component" value="Unassembled WGS sequence"/>
</dbReference>
<evidence type="ECO:0000259" key="8">
    <source>
        <dbReference type="Pfam" id="PF21981"/>
    </source>
</evidence>
<feature type="region of interest" description="Disordered" evidence="6">
    <location>
        <begin position="1"/>
        <end position="40"/>
    </location>
</feature>
<comment type="caution">
    <text evidence="10">The sequence shown here is derived from an EMBL/GenBank/DDBJ whole genome shotgun (WGS) entry which is preliminary data.</text>
</comment>
<evidence type="ECO:0000259" key="7">
    <source>
        <dbReference type="Pfam" id="PF02631"/>
    </source>
</evidence>
<dbReference type="Pfam" id="PF21982">
    <property type="entry name" value="RecX_HTH1"/>
    <property type="match status" value="1"/>
</dbReference>
<evidence type="ECO:0000256" key="3">
    <source>
        <dbReference type="ARBA" id="ARBA00018111"/>
    </source>
</evidence>
<dbReference type="Pfam" id="PF02631">
    <property type="entry name" value="RecX_HTH2"/>
    <property type="match status" value="1"/>
</dbReference>
<dbReference type="InterPro" id="IPR053924">
    <property type="entry name" value="RecX_HTH_2nd"/>
</dbReference>
<name>A0A7W3IYH0_9ACTN</name>
<feature type="domain" description="RecX first three-helical" evidence="9">
    <location>
        <begin position="44"/>
        <end position="82"/>
    </location>
</feature>
<gene>
    <name evidence="5" type="primary">recX</name>
    <name evidence="10" type="ORF">FB382_001279</name>
</gene>
<sequence>MTSDPWTGDVEVGVRAWMGEPPPAAPPPVDEQALGPDADPESVARKILLDQLTGQARSRKELSDKLGKKGVPDEIATRLLDRFEEVGLVDDDAFARSWIASRQPGKGLARRALAQELRRKGIDDEVAKEALDEIDPADEESAARVLVRKKLRTLSRVDDTVATRRLVGLLARKGYPSGLSFAVVREELAASDRDAPDLP</sequence>
<dbReference type="AlphaFoldDB" id="A0A7W3IYH0"/>